<keyword evidence="3" id="KW-0203">Cytokinin biosynthesis</keyword>
<evidence type="ECO:0000256" key="3">
    <source>
        <dbReference type="RuleBase" id="RU363015"/>
    </source>
</evidence>
<gene>
    <name evidence="4" type="ORF">ACFOWM_05440</name>
</gene>
<keyword evidence="3" id="KW-0378">Hydrolase</keyword>
<evidence type="ECO:0000313" key="4">
    <source>
        <dbReference type="EMBL" id="MFC4262308.1"/>
    </source>
</evidence>
<reference evidence="5" key="1">
    <citation type="journal article" date="2019" name="Int. J. Syst. Evol. Microbiol.">
        <title>The Global Catalogue of Microorganisms (GCM) 10K type strain sequencing project: providing services to taxonomists for standard genome sequencing and annotation.</title>
        <authorList>
            <consortium name="The Broad Institute Genomics Platform"/>
            <consortium name="The Broad Institute Genome Sequencing Center for Infectious Disease"/>
            <person name="Wu L."/>
            <person name="Ma J."/>
        </authorList>
    </citation>
    <scope>NUCLEOTIDE SEQUENCE [LARGE SCALE GENOMIC DNA]</scope>
    <source>
        <strain evidence="5">CECT 8289</strain>
    </source>
</reference>
<dbReference type="PANTHER" id="PTHR31223:SF70">
    <property type="entry name" value="LOG FAMILY PROTEIN YJL055W"/>
    <property type="match status" value="1"/>
</dbReference>
<dbReference type="Proteomes" id="UP001595907">
    <property type="component" value="Unassembled WGS sequence"/>
</dbReference>
<dbReference type="EMBL" id="JBHSCZ010000001">
    <property type="protein sequence ID" value="MFC4262308.1"/>
    <property type="molecule type" value="Genomic_DNA"/>
</dbReference>
<sequence length="178" mass="19768">MSYKAIAVFCGSKVGNNPLYEAHTIALGQLLAEKNIRVIYGGGNKGLMGAVANAALANNGVVTGIIPELLKDREHLHGALSETFVVDGMHSRKKMLYEKCDAAIILPGGYGTLDEVFEMLTWNQLNIHSKKIFILNTAGFYDHLMAHVTKMYDDGFLYTHPIEQLTIINHPDDLRQYF</sequence>
<dbReference type="InterPro" id="IPR031100">
    <property type="entry name" value="LOG_fam"/>
</dbReference>
<evidence type="ECO:0000256" key="2">
    <source>
        <dbReference type="ARBA" id="ARBA00006763"/>
    </source>
</evidence>
<dbReference type="EC" id="3.2.2.n1" evidence="3"/>
<keyword evidence="5" id="KW-1185">Reference proteome</keyword>
<name>A0ABV8QR41_9BACT</name>
<dbReference type="PANTHER" id="PTHR31223">
    <property type="entry name" value="LOG FAMILY PROTEIN YJL055W"/>
    <property type="match status" value="1"/>
</dbReference>
<dbReference type="Pfam" id="PF03641">
    <property type="entry name" value="Lysine_decarbox"/>
    <property type="match status" value="1"/>
</dbReference>
<organism evidence="4 5">
    <name type="scientific">Ferruginibacter yonginensis</name>
    <dbReference type="NCBI Taxonomy" id="1310416"/>
    <lineage>
        <taxon>Bacteria</taxon>
        <taxon>Pseudomonadati</taxon>
        <taxon>Bacteroidota</taxon>
        <taxon>Chitinophagia</taxon>
        <taxon>Chitinophagales</taxon>
        <taxon>Chitinophagaceae</taxon>
        <taxon>Ferruginibacter</taxon>
    </lineage>
</organism>
<dbReference type="SUPFAM" id="SSF102405">
    <property type="entry name" value="MCP/YpsA-like"/>
    <property type="match status" value="1"/>
</dbReference>
<evidence type="ECO:0000256" key="1">
    <source>
        <dbReference type="ARBA" id="ARBA00000274"/>
    </source>
</evidence>
<dbReference type="Gene3D" id="3.40.50.450">
    <property type="match status" value="1"/>
</dbReference>
<dbReference type="InterPro" id="IPR005269">
    <property type="entry name" value="LOG"/>
</dbReference>
<comment type="caution">
    <text evidence="4">The sequence shown here is derived from an EMBL/GenBank/DDBJ whole genome shotgun (WGS) entry which is preliminary data.</text>
</comment>
<proteinExistence type="inferred from homology"/>
<dbReference type="RefSeq" id="WP_379707666.1">
    <property type="nucleotide sequence ID" value="NZ_JBHSCZ010000001.1"/>
</dbReference>
<dbReference type="NCBIfam" id="TIGR00730">
    <property type="entry name" value="Rossman fold protein, TIGR00730 family"/>
    <property type="match status" value="1"/>
</dbReference>
<comment type="similarity">
    <text evidence="2 3">Belongs to the LOG family.</text>
</comment>
<comment type="catalytic activity">
    <reaction evidence="1">
        <text>AMP + H2O = D-ribose 5-phosphate + adenine</text>
        <dbReference type="Rhea" id="RHEA:20129"/>
        <dbReference type="ChEBI" id="CHEBI:15377"/>
        <dbReference type="ChEBI" id="CHEBI:16708"/>
        <dbReference type="ChEBI" id="CHEBI:78346"/>
        <dbReference type="ChEBI" id="CHEBI:456215"/>
        <dbReference type="EC" id="3.2.2.4"/>
    </reaction>
</comment>
<evidence type="ECO:0000313" key="5">
    <source>
        <dbReference type="Proteomes" id="UP001595907"/>
    </source>
</evidence>
<protein>
    <recommendedName>
        <fullName evidence="3">Cytokinin riboside 5'-monophosphate phosphoribohydrolase</fullName>
        <ecNumber evidence="3">3.2.2.n1</ecNumber>
    </recommendedName>
</protein>
<accession>A0ABV8QR41</accession>